<dbReference type="EMBL" id="AZES01000089">
    <property type="protein sequence ID" value="KRL30442.1"/>
    <property type="molecule type" value="Genomic_DNA"/>
</dbReference>
<dbReference type="PANTHER" id="PTHR12110">
    <property type="entry name" value="HYDROXYPYRUVATE ISOMERASE"/>
    <property type="match status" value="1"/>
</dbReference>
<accession>A0A0R1PKP6</accession>
<gene>
    <name evidence="2" type="ORF">FD33_GL000177</name>
</gene>
<reference evidence="2 3" key="1">
    <citation type="journal article" date="2015" name="Genome Announc.">
        <title>Expanding the biotechnology potential of lactobacilli through comparative genomics of 213 strains and associated genera.</title>
        <authorList>
            <person name="Sun Z."/>
            <person name="Harris H.M."/>
            <person name="McCann A."/>
            <person name="Guo C."/>
            <person name="Argimon S."/>
            <person name="Zhang W."/>
            <person name="Yang X."/>
            <person name="Jeffery I.B."/>
            <person name="Cooney J.C."/>
            <person name="Kagawa T.F."/>
            <person name="Liu W."/>
            <person name="Song Y."/>
            <person name="Salvetti E."/>
            <person name="Wrobel A."/>
            <person name="Rasinkangas P."/>
            <person name="Parkhill J."/>
            <person name="Rea M.C."/>
            <person name="O'Sullivan O."/>
            <person name="Ritari J."/>
            <person name="Douillard F.P."/>
            <person name="Paul Ross R."/>
            <person name="Yang R."/>
            <person name="Briner A.E."/>
            <person name="Felis G.E."/>
            <person name="de Vos W.M."/>
            <person name="Barrangou R."/>
            <person name="Klaenhammer T.R."/>
            <person name="Caufield P.W."/>
            <person name="Cui Y."/>
            <person name="Zhang H."/>
            <person name="O'Toole P.W."/>
        </authorList>
    </citation>
    <scope>NUCLEOTIDE SEQUENCE [LARGE SCALE GENOMIC DNA]</scope>
    <source>
        <strain evidence="2 3">DSM 13238</strain>
    </source>
</reference>
<sequence>MTKTHPITVSSWTLGDKCSFEDRCKAASEAGYDGIGLRAETYVDALNEGLTDQDILDILAKYNIRCTEVEYIVQWCEEPRTYEQKYKEQMCFHMCELFGVKHINTGLMEDYPIDYTAKKLQELAARAGKWIIALEPMPYSGLPNLDKTWKIMQKANCDNVYMLLDMWHWVRADQPYDILTKEQAKRVISIQLDDAYTRPYAKSILRDESMHDRLAPGTGDLDTAGFVKMIKDAGVDPKVIGVEVISDAYMAKGIDYVADYTYKNTVKVMEEAWPEILKETVTA</sequence>
<name>A0A0R1PKP6_9LACO</name>
<keyword evidence="3" id="KW-1185">Reference proteome</keyword>
<dbReference type="InterPro" id="IPR036237">
    <property type="entry name" value="Xyl_isomerase-like_sf"/>
</dbReference>
<dbReference type="GeneID" id="96668239"/>
<dbReference type="Proteomes" id="UP000051908">
    <property type="component" value="Unassembled WGS sequence"/>
</dbReference>
<dbReference type="SUPFAM" id="SSF51658">
    <property type="entry name" value="Xylose isomerase-like"/>
    <property type="match status" value="1"/>
</dbReference>
<evidence type="ECO:0000259" key="1">
    <source>
        <dbReference type="Pfam" id="PF01261"/>
    </source>
</evidence>
<feature type="domain" description="Xylose isomerase-like TIM barrel" evidence="1">
    <location>
        <begin position="25"/>
        <end position="256"/>
    </location>
</feature>
<dbReference type="RefSeq" id="WP_025086185.1">
    <property type="nucleotide sequence ID" value="NZ_AZES01000089.1"/>
</dbReference>
<dbReference type="PATRIC" id="fig|1122151.5.peg.182"/>
<dbReference type="OrthoDB" id="9780241at2"/>
<proteinExistence type="predicted"/>
<evidence type="ECO:0000313" key="2">
    <source>
        <dbReference type="EMBL" id="KRL30442.1"/>
    </source>
</evidence>
<comment type="caution">
    <text evidence="2">The sequence shown here is derived from an EMBL/GenBank/DDBJ whole genome shotgun (WGS) entry which is preliminary data.</text>
</comment>
<dbReference type="InterPro" id="IPR050312">
    <property type="entry name" value="IolE/XylAMocC-like"/>
</dbReference>
<organism evidence="2 3">
    <name type="scientific">Companilactobacillus paralimentarius DSM 13238 = JCM 10415</name>
    <dbReference type="NCBI Taxonomy" id="1122151"/>
    <lineage>
        <taxon>Bacteria</taxon>
        <taxon>Bacillati</taxon>
        <taxon>Bacillota</taxon>
        <taxon>Bacilli</taxon>
        <taxon>Lactobacillales</taxon>
        <taxon>Lactobacillaceae</taxon>
        <taxon>Companilactobacillus</taxon>
    </lineage>
</organism>
<dbReference type="Gene3D" id="3.20.20.150">
    <property type="entry name" value="Divalent-metal-dependent TIM barrel enzymes"/>
    <property type="match status" value="1"/>
</dbReference>
<evidence type="ECO:0000313" key="3">
    <source>
        <dbReference type="Proteomes" id="UP000051908"/>
    </source>
</evidence>
<protein>
    <recommendedName>
        <fullName evidence="1">Xylose isomerase-like TIM barrel domain-containing protein</fullName>
    </recommendedName>
</protein>
<dbReference type="Pfam" id="PF01261">
    <property type="entry name" value="AP_endonuc_2"/>
    <property type="match status" value="1"/>
</dbReference>
<dbReference type="PANTHER" id="PTHR12110:SF48">
    <property type="entry name" value="BLL3656 PROTEIN"/>
    <property type="match status" value="1"/>
</dbReference>
<dbReference type="InterPro" id="IPR013022">
    <property type="entry name" value="Xyl_isomerase-like_TIM-brl"/>
</dbReference>
<dbReference type="AlphaFoldDB" id="A0A0R1PKP6"/>